<comment type="caution">
    <text evidence="1">The sequence shown here is derived from an EMBL/GenBank/DDBJ whole genome shotgun (WGS) entry which is preliminary data.</text>
</comment>
<name>A0A5S3PVU7_9FLAO</name>
<dbReference type="RefSeq" id="WP_138658090.1">
    <property type="nucleotide sequence ID" value="NZ_VATY01000002.1"/>
</dbReference>
<reference evidence="1 2" key="1">
    <citation type="submission" date="2019-05" db="EMBL/GenBank/DDBJ databases">
        <authorList>
            <person name="Zhang J.-Y."/>
            <person name="Feg X."/>
            <person name="Du Z.-J."/>
        </authorList>
    </citation>
    <scope>NUCLEOTIDE SEQUENCE [LARGE SCALE GENOMIC DNA]</scope>
    <source>
        <strain evidence="1 2">RZ26</strain>
    </source>
</reference>
<gene>
    <name evidence="1" type="ORF">FEE95_11495</name>
</gene>
<evidence type="ECO:0008006" key="3">
    <source>
        <dbReference type="Google" id="ProtNLM"/>
    </source>
</evidence>
<dbReference type="AlphaFoldDB" id="A0A5S3PVU7"/>
<accession>A0A5S3PVU7</accession>
<dbReference type="OrthoDB" id="679547at2"/>
<organism evidence="1 2">
    <name type="scientific">Maribacter algarum</name>
    <name type="common">ex Zhang et al. 2020</name>
    <dbReference type="NCBI Taxonomy" id="2578118"/>
    <lineage>
        <taxon>Bacteria</taxon>
        <taxon>Pseudomonadati</taxon>
        <taxon>Bacteroidota</taxon>
        <taxon>Flavobacteriia</taxon>
        <taxon>Flavobacteriales</taxon>
        <taxon>Flavobacteriaceae</taxon>
        <taxon>Maribacter</taxon>
    </lineage>
</organism>
<evidence type="ECO:0000313" key="1">
    <source>
        <dbReference type="EMBL" id="TMM57108.1"/>
    </source>
</evidence>
<proteinExistence type="predicted"/>
<sequence>MKTNIKFLVLIALVFGQISFGQDKQNSSYDQFKVLPSEKVYLSINTSLLFTGEYLFYKMYCLNDKTKQPSEISTIGYVELIGEDKEVVFRHKIRLAKSQGRGDFFVPTSVASGNYKLIAYTRWMRNGTVDVFFQEDISIINPYQVNQDAILPDLTEKEAIGAAASPIEILEDKRFVLSTDKESYAKKSKVTIGLQNFRGASGYGNYTVSVRKKEALKNTNKHTPESYIEWHKKQMATTEVFYPEIKFAPELDGELIKGQLIPKDGIASVANKKISASIPGEDFQLKVFYTDSLGVFHVNLDKDYTVPTVLFQMLEGKEDAYTIQVTPEEPIDYASLKFQKFYINPEMQDAIVGRSVHNQIENGYFVVKPDTLRLDLLNDPYGGAFVETVNLEEFTRFKTLDETIVELIPNVWTKRNKEGKKVFKVRSFDETYEESEYDALVYIDGVFIKDPDTVLDFDTRTVKSVNTVREKYRIGGKYYFGMVNIVTNEGSYFDALNDANITKWELDSPRPIKNYFNQKHLVDSNERIPDLRGQLFWKPTISFEGKELDLSFYTSEVPGEYEVVLEGFSIYGRPVAIRESFLVE</sequence>
<dbReference type="Proteomes" id="UP000310314">
    <property type="component" value="Unassembled WGS sequence"/>
</dbReference>
<evidence type="ECO:0000313" key="2">
    <source>
        <dbReference type="Proteomes" id="UP000310314"/>
    </source>
</evidence>
<dbReference type="EMBL" id="VATY01000002">
    <property type="protein sequence ID" value="TMM57108.1"/>
    <property type="molecule type" value="Genomic_DNA"/>
</dbReference>
<protein>
    <recommendedName>
        <fullName evidence="3">MG2 domain-containing protein</fullName>
    </recommendedName>
</protein>
<keyword evidence="2" id="KW-1185">Reference proteome</keyword>